<accession>A0A0T9N191</accession>
<name>A0A0T9N191_YERIN</name>
<protein>
    <submittedName>
        <fullName evidence="1">Uncharacterized protein</fullName>
    </submittedName>
</protein>
<dbReference type="AlphaFoldDB" id="A0A0T9N191"/>
<gene>
    <name evidence="1" type="ORF">ERS008530_04403</name>
</gene>
<evidence type="ECO:0000313" key="1">
    <source>
        <dbReference type="EMBL" id="CNG68381.1"/>
    </source>
</evidence>
<reference evidence="1 2" key="1">
    <citation type="submission" date="2015-03" db="EMBL/GenBank/DDBJ databases">
        <authorList>
            <person name="Murphy D."/>
        </authorList>
    </citation>
    <scope>NUCLEOTIDE SEQUENCE [LARGE SCALE GENOMIC DNA]</scope>
    <source>
        <strain evidence="1 2">BR165/97</strain>
    </source>
</reference>
<evidence type="ECO:0000313" key="2">
    <source>
        <dbReference type="Proteomes" id="UP000038750"/>
    </source>
</evidence>
<dbReference type="EMBL" id="CPZJ01000027">
    <property type="protein sequence ID" value="CNG68381.1"/>
    <property type="molecule type" value="Genomic_DNA"/>
</dbReference>
<proteinExistence type="predicted"/>
<sequence>MHHLATKFFRLSLDVATALFYLASQYRWHIVASIIFHANNVNEKFFLCLHAVSHCLDKSFQTVLTLPPTVAKLVPSGGVIESSLGDLMHSKLPS</sequence>
<dbReference type="Proteomes" id="UP000038750">
    <property type="component" value="Unassembled WGS sequence"/>
</dbReference>
<dbReference type="KEGG" id="yin:CH53_1646"/>
<organism evidence="1 2">
    <name type="scientific">Yersinia intermedia</name>
    <dbReference type="NCBI Taxonomy" id="631"/>
    <lineage>
        <taxon>Bacteria</taxon>
        <taxon>Pseudomonadati</taxon>
        <taxon>Pseudomonadota</taxon>
        <taxon>Gammaproteobacteria</taxon>
        <taxon>Enterobacterales</taxon>
        <taxon>Yersiniaceae</taxon>
        <taxon>Yersinia</taxon>
    </lineage>
</organism>